<name>A0AAE0BIA5_9CHLO</name>
<accession>A0AAE0BIA5</accession>
<feature type="compositionally biased region" description="Basic and acidic residues" evidence="1">
    <location>
        <begin position="314"/>
        <end position="328"/>
    </location>
</feature>
<feature type="region of interest" description="Disordered" evidence="1">
    <location>
        <begin position="467"/>
        <end position="548"/>
    </location>
</feature>
<evidence type="ECO:0000313" key="2">
    <source>
        <dbReference type="EMBL" id="KAK3237091.1"/>
    </source>
</evidence>
<protein>
    <submittedName>
        <fullName evidence="2">Uncharacterized protein</fullName>
    </submittedName>
</protein>
<gene>
    <name evidence="2" type="ORF">CYMTET_52817</name>
</gene>
<proteinExistence type="predicted"/>
<dbReference type="InterPro" id="IPR029058">
    <property type="entry name" value="AB_hydrolase_fold"/>
</dbReference>
<dbReference type="PANTHER" id="PTHR43358:SF4">
    <property type="entry name" value="ALPHA_BETA HYDROLASE FOLD-1 DOMAIN-CONTAINING PROTEIN"/>
    <property type="match status" value="1"/>
</dbReference>
<evidence type="ECO:0000256" key="1">
    <source>
        <dbReference type="SAM" id="MobiDB-lite"/>
    </source>
</evidence>
<dbReference type="PANTHER" id="PTHR43358">
    <property type="entry name" value="ALPHA/BETA-HYDROLASE"/>
    <property type="match status" value="1"/>
</dbReference>
<dbReference type="EMBL" id="LGRX02034704">
    <property type="protein sequence ID" value="KAK3237091.1"/>
    <property type="molecule type" value="Genomic_DNA"/>
</dbReference>
<sequence>MGAVAALLHAASKPANIKCLVLDSPYQRLTDLLLELAAERFSMPLKVAKGVAARIRSVLIKRYGWDINANDALEAAKKCTIPAMFGHAQSDTLVDSRHSSNLHAAYTGPKQLIWCAIPAFLGRRSAACHSASCCDEHPKRNTAESAGGLWGTVFRAIGLSSTAKSAARLHIAAQQYGHASVFLQLEKRLRTALFRAISLSSTAKSAGRLWSTVFRSIGLSSTAKSAARACGVPRAASPCLVSSSSYSANSVAFFDVSHNTGFANRAATLATNTAPSPAPGHLAEPLPTPSQPAKKHPSGAHLEDGRMVFGSPIDGKEGSSAERTRESDGSAGLPTVNRIGQHLSLNAAPAPAGGNLVSASGGELVFKPSIVATPPLPLWGKMAQSGNTTDVASPLEKEEEGWAVQTSKDLELDDISALLAGLSDEESLGDALIRRLALPAHAAPSVSSGSLTEYSLYNSAAGDRLTSLESTDGSSNSMIVSLSCGSRHSESSDSKLGSSTAGKTSVESSQSASIVVDQETQSSGSTGKSSERTQSKPQQRRAAVDMKVGLHERPPCMLHSWLAARYMRRSDRE</sequence>
<organism evidence="2 3">
    <name type="scientific">Cymbomonas tetramitiformis</name>
    <dbReference type="NCBI Taxonomy" id="36881"/>
    <lineage>
        <taxon>Eukaryota</taxon>
        <taxon>Viridiplantae</taxon>
        <taxon>Chlorophyta</taxon>
        <taxon>Pyramimonadophyceae</taxon>
        <taxon>Pyramimonadales</taxon>
        <taxon>Pyramimonadaceae</taxon>
        <taxon>Cymbomonas</taxon>
    </lineage>
</organism>
<reference evidence="2 3" key="1">
    <citation type="journal article" date="2015" name="Genome Biol. Evol.">
        <title>Comparative Genomics of a Bacterivorous Green Alga Reveals Evolutionary Causalities and Consequences of Phago-Mixotrophic Mode of Nutrition.</title>
        <authorList>
            <person name="Burns J.A."/>
            <person name="Paasch A."/>
            <person name="Narechania A."/>
            <person name="Kim E."/>
        </authorList>
    </citation>
    <scope>NUCLEOTIDE SEQUENCE [LARGE SCALE GENOMIC DNA]</scope>
    <source>
        <strain evidence="2 3">PLY_AMNH</strain>
    </source>
</reference>
<dbReference type="Gene3D" id="3.40.50.1820">
    <property type="entry name" value="alpha/beta hydrolase"/>
    <property type="match status" value="1"/>
</dbReference>
<evidence type="ECO:0000313" key="3">
    <source>
        <dbReference type="Proteomes" id="UP001190700"/>
    </source>
</evidence>
<dbReference type="Proteomes" id="UP001190700">
    <property type="component" value="Unassembled WGS sequence"/>
</dbReference>
<feature type="region of interest" description="Disordered" evidence="1">
    <location>
        <begin position="271"/>
        <end position="336"/>
    </location>
</feature>
<feature type="compositionally biased region" description="Polar residues" evidence="1">
    <location>
        <begin position="494"/>
        <end position="528"/>
    </location>
</feature>
<comment type="caution">
    <text evidence="2">The sequence shown here is derived from an EMBL/GenBank/DDBJ whole genome shotgun (WGS) entry which is preliminary data.</text>
</comment>
<dbReference type="AlphaFoldDB" id="A0AAE0BIA5"/>
<dbReference type="InterPro" id="IPR052920">
    <property type="entry name" value="DNA-binding_regulatory"/>
</dbReference>
<keyword evidence="3" id="KW-1185">Reference proteome</keyword>
<feature type="compositionally biased region" description="Polar residues" evidence="1">
    <location>
        <begin position="467"/>
        <end position="486"/>
    </location>
</feature>
<dbReference type="SUPFAM" id="SSF53474">
    <property type="entry name" value="alpha/beta-Hydrolases"/>
    <property type="match status" value="1"/>
</dbReference>